<protein>
    <recommendedName>
        <fullName evidence="7">Glycosyltransferase subfamily 4-like N-terminal domain-containing protein</fullName>
    </recommendedName>
</protein>
<dbReference type="GO" id="GO:0016757">
    <property type="term" value="F:glycosyltransferase activity"/>
    <property type="evidence" value="ECO:0007669"/>
    <property type="project" value="UniProtKB-KW"/>
</dbReference>
<evidence type="ECO:0008006" key="7">
    <source>
        <dbReference type="Google" id="ProtNLM"/>
    </source>
</evidence>
<dbReference type="CDD" id="cd03808">
    <property type="entry name" value="GT4_CapM-like"/>
    <property type="match status" value="1"/>
</dbReference>
<dbReference type="Gene3D" id="3.40.50.2000">
    <property type="entry name" value="Glycogen Phosphorylase B"/>
    <property type="match status" value="2"/>
</dbReference>
<keyword evidence="2" id="KW-0808">Transferase</keyword>
<evidence type="ECO:0000259" key="3">
    <source>
        <dbReference type="Pfam" id="PF00534"/>
    </source>
</evidence>
<evidence type="ECO:0000259" key="4">
    <source>
        <dbReference type="Pfam" id="PF13439"/>
    </source>
</evidence>
<evidence type="ECO:0000313" key="6">
    <source>
        <dbReference type="Proteomes" id="UP000177376"/>
    </source>
</evidence>
<name>A0A1G1YGD2_9BACT</name>
<dbReference type="Pfam" id="PF13439">
    <property type="entry name" value="Glyco_transf_4"/>
    <property type="match status" value="1"/>
</dbReference>
<organism evidence="5 6">
    <name type="scientific">Candidatus Buchananbacteria bacterium RIFCSPLOWO2_01_FULL_39_33</name>
    <dbReference type="NCBI Taxonomy" id="1797543"/>
    <lineage>
        <taxon>Bacteria</taxon>
        <taxon>Candidatus Buchananiibacteriota</taxon>
    </lineage>
</organism>
<feature type="domain" description="Glycosyl transferase family 1" evidence="3">
    <location>
        <begin position="233"/>
        <end position="389"/>
    </location>
</feature>
<dbReference type="PANTHER" id="PTHR12526">
    <property type="entry name" value="GLYCOSYLTRANSFERASE"/>
    <property type="match status" value="1"/>
</dbReference>
<keyword evidence="1" id="KW-0328">Glycosyltransferase</keyword>
<accession>A0A1G1YGD2</accession>
<dbReference type="Proteomes" id="UP000177376">
    <property type="component" value="Unassembled WGS sequence"/>
</dbReference>
<evidence type="ECO:0000313" key="5">
    <source>
        <dbReference type="EMBL" id="OGY51392.1"/>
    </source>
</evidence>
<dbReference type="AlphaFoldDB" id="A0A1G1YGD2"/>
<dbReference type="SUPFAM" id="SSF53756">
    <property type="entry name" value="UDP-Glycosyltransferase/glycogen phosphorylase"/>
    <property type="match status" value="1"/>
</dbReference>
<evidence type="ECO:0000256" key="2">
    <source>
        <dbReference type="ARBA" id="ARBA00022679"/>
    </source>
</evidence>
<dbReference type="Pfam" id="PF00534">
    <property type="entry name" value="Glycos_transf_1"/>
    <property type="match status" value="1"/>
</dbReference>
<dbReference type="InterPro" id="IPR028098">
    <property type="entry name" value="Glyco_trans_4-like_N"/>
</dbReference>
<comment type="caution">
    <text evidence="5">The sequence shown here is derived from an EMBL/GenBank/DDBJ whole genome shotgun (WGS) entry which is preliminary data.</text>
</comment>
<sequence length="409" mass="46576">MDNKQEPAFAKAIARRSKILYVITQAEMGGAQRYLYDLATSFEAQNYDISVAIGQSQDKSLIYLLRSKNLPVYELKRLVRAISPINDFWAIFELRKLYQKIKPDIIHLNSTKAGIIGSLANHTITKISYKVIYTAHGWVFNEPMSKIKKWLYWGLEKITSRPKDKIICVSAFDYQTAIKYKIAGTKKLITIHNGIDISNMNFLSKEKALDKLIKNYELTDYSPTPTHPPSGSGRKIIIGTIANFYKTKGLEYLIGATKILISNSQYPIFLIIIGDGELRPQLEELIKKYDLENNIILAGRQENASQYLKAFDIYVSSSVKEGLPYSILEAMAAELPIITTAVGGVPEMIKDNDNGLLIEPKNYKILAEKIKYLIENKPLAQRLGQQARQDVKENFSKEKMIRETFKQYQ</sequence>
<dbReference type="InterPro" id="IPR001296">
    <property type="entry name" value="Glyco_trans_1"/>
</dbReference>
<evidence type="ECO:0000256" key="1">
    <source>
        <dbReference type="ARBA" id="ARBA00022676"/>
    </source>
</evidence>
<dbReference type="PANTHER" id="PTHR12526:SF629">
    <property type="entry name" value="TEICHURONIC ACID BIOSYNTHESIS GLYCOSYLTRANSFERASE TUAH-RELATED"/>
    <property type="match status" value="1"/>
</dbReference>
<feature type="domain" description="Glycosyltransferase subfamily 4-like N-terminal" evidence="4">
    <location>
        <begin position="28"/>
        <end position="198"/>
    </location>
</feature>
<proteinExistence type="predicted"/>
<reference evidence="5 6" key="1">
    <citation type="journal article" date="2016" name="Nat. Commun.">
        <title>Thousands of microbial genomes shed light on interconnected biogeochemical processes in an aquifer system.</title>
        <authorList>
            <person name="Anantharaman K."/>
            <person name="Brown C.T."/>
            <person name="Hug L.A."/>
            <person name="Sharon I."/>
            <person name="Castelle C.J."/>
            <person name="Probst A.J."/>
            <person name="Thomas B.C."/>
            <person name="Singh A."/>
            <person name="Wilkins M.J."/>
            <person name="Karaoz U."/>
            <person name="Brodie E.L."/>
            <person name="Williams K.H."/>
            <person name="Hubbard S.S."/>
            <person name="Banfield J.F."/>
        </authorList>
    </citation>
    <scope>NUCLEOTIDE SEQUENCE [LARGE SCALE GENOMIC DNA]</scope>
</reference>
<gene>
    <name evidence="5" type="ORF">A3A02_00520</name>
</gene>
<dbReference type="EMBL" id="MHIM01000038">
    <property type="protein sequence ID" value="OGY51392.1"/>
    <property type="molecule type" value="Genomic_DNA"/>
</dbReference>